<sequence length="468" mass="53848">MIQNLINWTKEHDFYQQQVNLTLLRFMLIIASPILLIIVLLTFFQQQYSFAIVSAISLVIVLASLNMARNQENDQLAKNIALSAILIPYITTLFYLSPNSLGFLWITIIPIIFVFINTPRELAWWLLLLASPLIALMAIDFFALVTTNLSYHQAANTLFGFMIEALMLAYIKQAIFNDQLELKYKNRQLEFNKQLIDQKVPIISLDLAGKITNANNAFMEITGYRKMALIGKTLNQLEIINASLDELNVNKILKNKSWTGELHGHRRSGAQFWMQITLRETFNSQYEKIGYMAICEDITSQQLLMQHANNDQLTGALNRRVFDQFIQKAVFEFQRYREPFSLIICDIDHFKKINDNFGHNFGDEIIKQLHQELTKILRSSDSIARWGGEEFAILLPKTGLDVAVNVAEKVREYISNAEFVGQYPLTISIGVSELRIEDKAEDWFDRADKALYHAKESGRNRVSFTGQK</sequence>
<dbReference type="InterPro" id="IPR000014">
    <property type="entry name" value="PAS"/>
</dbReference>
<dbReference type="RefSeq" id="WP_208150765.1">
    <property type="nucleotide sequence ID" value="NZ_JAGETV010000027.1"/>
</dbReference>
<organism evidence="7 8">
    <name type="scientific">Thiomicrorhabdus marina</name>
    <dbReference type="NCBI Taxonomy" id="2818442"/>
    <lineage>
        <taxon>Bacteria</taxon>
        <taxon>Pseudomonadati</taxon>
        <taxon>Pseudomonadota</taxon>
        <taxon>Gammaproteobacteria</taxon>
        <taxon>Thiotrichales</taxon>
        <taxon>Piscirickettsiaceae</taxon>
        <taxon>Thiomicrorhabdus</taxon>
    </lineage>
</organism>
<name>A0ABS3Q752_9GAMM</name>
<gene>
    <name evidence="7" type="ORF">J3998_11255</name>
</gene>
<feature type="domain" description="PAC" evidence="5">
    <location>
        <begin position="258"/>
        <end position="310"/>
    </location>
</feature>
<reference evidence="7 8" key="1">
    <citation type="submission" date="2021-03" db="EMBL/GenBank/DDBJ databases">
        <title>Thiomicrorhabdus sp.nov.,novel sulfur-oxidizing bacteria isolated from coastal sediment.</title>
        <authorList>
            <person name="Liu X."/>
        </authorList>
    </citation>
    <scope>NUCLEOTIDE SEQUENCE [LARGE SCALE GENOMIC DNA]</scope>
    <source>
        <strain evidence="7 8">6S2-11</strain>
    </source>
</reference>
<dbReference type="InterPro" id="IPR035965">
    <property type="entry name" value="PAS-like_dom_sf"/>
</dbReference>
<dbReference type="PROSITE" id="PS50112">
    <property type="entry name" value="PAS"/>
    <property type="match status" value="1"/>
</dbReference>
<dbReference type="Pfam" id="PF13426">
    <property type="entry name" value="PAS_9"/>
    <property type="match status" value="1"/>
</dbReference>
<dbReference type="InterPro" id="IPR029787">
    <property type="entry name" value="Nucleotide_cyclase"/>
</dbReference>
<dbReference type="InterPro" id="IPR000700">
    <property type="entry name" value="PAS-assoc_C"/>
</dbReference>
<dbReference type="CDD" id="cd00130">
    <property type="entry name" value="PAS"/>
    <property type="match status" value="1"/>
</dbReference>
<feature type="transmembrane region" description="Helical" evidence="3">
    <location>
        <begin position="151"/>
        <end position="171"/>
    </location>
</feature>
<comment type="caution">
    <text evidence="7">The sequence shown here is derived from an EMBL/GenBank/DDBJ whole genome shotgun (WGS) entry which is preliminary data.</text>
</comment>
<dbReference type="EMBL" id="JAGETV010000027">
    <property type="protein sequence ID" value="MBO1928152.1"/>
    <property type="molecule type" value="Genomic_DNA"/>
</dbReference>
<dbReference type="SMART" id="SM00267">
    <property type="entry name" value="GGDEF"/>
    <property type="match status" value="1"/>
</dbReference>
<feature type="transmembrane region" description="Helical" evidence="3">
    <location>
        <begin position="21"/>
        <end position="44"/>
    </location>
</feature>
<evidence type="ECO:0000259" key="5">
    <source>
        <dbReference type="PROSITE" id="PS50113"/>
    </source>
</evidence>
<evidence type="ECO:0000259" key="6">
    <source>
        <dbReference type="PROSITE" id="PS50887"/>
    </source>
</evidence>
<dbReference type="InterPro" id="IPR043128">
    <property type="entry name" value="Rev_trsase/Diguanyl_cyclase"/>
</dbReference>
<dbReference type="NCBIfam" id="TIGR00229">
    <property type="entry name" value="sensory_box"/>
    <property type="match status" value="1"/>
</dbReference>
<comment type="catalytic activity">
    <reaction evidence="2">
        <text>2 GTP = 3',3'-c-di-GMP + 2 diphosphate</text>
        <dbReference type="Rhea" id="RHEA:24898"/>
        <dbReference type="ChEBI" id="CHEBI:33019"/>
        <dbReference type="ChEBI" id="CHEBI:37565"/>
        <dbReference type="ChEBI" id="CHEBI:58805"/>
        <dbReference type="EC" id="2.7.7.65"/>
    </reaction>
</comment>
<feature type="transmembrane region" description="Helical" evidence="3">
    <location>
        <begin position="102"/>
        <end position="118"/>
    </location>
</feature>
<dbReference type="InterPro" id="IPR000160">
    <property type="entry name" value="GGDEF_dom"/>
</dbReference>
<feature type="transmembrane region" description="Helical" evidence="3">
    <location>
        <begin position="80"/>
        <end position="96"/>
    </location>
</feature>
<protein>
    <recommendedName>
        <fullName evidence="1">diguanylate cyclase</fullName>
        <ecNumber evidence="1">2.7.7.65</ecNumber>
    </recommendedName>
</protein>
<dbReference type="SUPFAM" id="SSF55073">
    <property type="entry name" value="Nucleotide cyclase"/>
    <property type="match status" value="1"/>
</dbReference>
<keyword evidence="3" id="KW-0812">Transmembrane</keyword>
<dbReference type="PANTHER" id="PTHR45138">
    <property type="entry name" value="REGULATORY COMPONENTS OF SENSORY TRANSDUCTION SYSTEM"/>
    <property type="match status" value="1"/>
</dbReference>
<feature type="domain" description="GGDEF" evidence="6">
    <location>
        <begin position="338"/>
        <end position="467"/>
    </location>
</feature>
<dbReference type="PROSITE" id="PS50887">
    <property type="entry name" value="GGDEF"/>
    <property type="match status" value="1"/>
</dbReference>
<evidence type="ECO:0000256" key="1">
    <source>
        <dbReference type="ARBA" id="ARBA00012528"/>
    </source>
</evidence>
<dbReference type="CDD" id="cd01949">
    <property type="entry name" value="GGDEF"/>
    <property type="match status" value="1"/>
</dbReference>
<dbReference type="Gene3D" id="3.30.70.270">
    <property type="match status" value="1"/>
</dbReference>
<evidence type="ECO:0000313" key="7">
    <source>
        <dbReference type="EMBL" id="MBO1928152.1"/>
    </source>
</evidence>
<feature type="transmembrane region" description="Helical" evidence="3">
    <location>
        <begin position="50"/>
        <end position="68"/>
    </location>
</feature>
<dbReference type="Proteomes" id="UP000664835">
    <property type="component" value="Unassembled WGS sequence"/>
</dbReference>
<dbReference type="SMART" id="SM00086">
    <property type="entry name" value="PAC"/>
    <property type="match status" value="1"/>
</dbReference>
<accession>A0ABS3Q752</accession>
<evidence type="ECO:0000256" key="2">
    <source>
        <dbReference type="ARBA" id="ARBA00034247"/>
    </source>
</evidence>
<proteinExistence type="predicted"/>
<keyword evidence="8" id="KW-1185">Reference proteome</keyword>
<dbReference type="PROSITE" id="PS50113">
    <property type="entry name" value="PAC"/>
    <property type="match status" value="1"/>
</dbReference>
<feature type="domain" description="PAS" evidence="4">
    <location>
        <begin position="201"/>
        <end position="241"/>
    </location>
</feature>
<dbReference type="SUPFAM" id="SSF55785">
    <property type="entry name" value="PYP-like sensor domain (PAS domain)"/>
    <property type="match status" value="1"/>
</dbReference>
<dbReference type="InterPro" id="IPR050469">
    <property type="entry name" value="Diguanylate_Cyclase"/>
</dbReference>
<evidence type="ECO:0000259" key="4">
    <source>
        <dbReference type="PROSITE" id="PS50112"/>
    </source>
</evidence>
<dbReference type="InterPro" id="IPR001610">
    <property type="entry name" value="PAC"/>
</dbReference>
<dbReference type="NCBIfam" id="TIGR00254">
    <property type="entry name" value="GGDEF"/>
    <property type="match status" value="1"/>
</dbReference>
<evidence type="ECO:0000313" key="8">
    <source>
        <dbReference type="Proteomes" id="UP000664835"/>
    </source>
</evidence>
<dbReference type="PANTHER" id="PTHR45138:SF9">
    <property type="entry name" value="DIGUANYLATE CYCLASE DGCM-RELATED"/>
    <property type="match status" value="1"/>
</dbReference>
<evidence type="ECO:0000256" key="3">
    <source>
        <dbReference type="SAM" id="Phobius"/>
    </source>
</evidence>
<keyword evidence="3" id="KW-1133">Transmembrane helix</keyword>
<feature type="transmembrane region" description="Helical" evidence="3">
    <location>
        <begin position="125"/>
        <end position="145"/>
    </location>
</feature>
<dbReference type="Gene3D" id="3.30.450.20">
    <property type="entry name" value="PAS domain"/>
    <property type="match status" value="1"/>
</dbReference>
<dbReference type="Pfam" id="PF00990">
    <property type="entry name" value="GGDEF"/>
    <property type="match status" value="1"/>
</dbReference>
<dbReference type="EC" id="2.7.7.65" evidence="1"/>
<keyword evidence="3" id="KW-0472">Membrane</keyword>